<dbReference type="EMBL" id="JAAIFS010000005">
    <property type="protein sequence ID" value="NEV89977.1"/>
    <property type="molecule type" value="Genomic_DNA"/>
</dbReference>
<dbReference type="AlphaFoldDB" id="A0A6B3QSQ7"/>
<proteinExistence type="predicted"/>
<dbReference type="Pfam" id="PF14015">
    <property type="entry name" value="DUF4231"/>
    <property type="match status" value="1"/>
</dbReference>
<dbReference type="RefSeq" id="WP_161378134.1">
    <property type="nucleotide sequence ID" value="NZ_JAAIFS010000005.1"/>
</dbReference>
<accession>A0A6B3QSQ7</accession>
<dbReference type="NCBIfam" id="NF033634">
    <property type="entry name" value="SLATT_1"/>
    <property type="match status" value="1"/>
</dbReference>
<sequence length="157" mass="17097">MRRPNLDADAWTSAADPLLALAEQELAFYQRRRDASRRAHRAIELGALTSASATVVAAGLHASAWVTTIVAGVALFCTGFRQVFAPGPRWVLAAQARESLRRGVNRYRLLSVSERDDQARALLLAAIEEVGTEQVRQWAGGHEQTFIGPSPTQPPPV</sequence>
<dbReference type="EMBL" id="JBIQWK010000024">
    <property type="protein sequence ID" value="MFI0577606.1"/>
    <property type="molecule type" value="Genomic_DNA"/>
</dbReference>
<comment type="caution">
    <text evidence="2">The sequence shown here is derived from an EMBL/GenBank/DDBJ whole genome shotgun (WGS) entry which is preliminary data.</text>
</comment>
<evidence type="ECO:0000313" key="3">
    <source>
        <dbReference type="Proteomes" id="UP001610810"/>
    </source>
</evidence>
<organism evidence="2">
    <name type="scientific">Streptomyces tendae</name>
    <dbReference type="NCBI Taxonomy" id="1932"/>
    <lineage>
        <taxon>Bacteria</taxon>
        <taxon>Bacillati</taxon>
        <taxon>Actinomycetota</taxon>
        <taxon>Actinomycetes</taxon>
        <taxon>Kitasatosporales</taxon>
        <taxon>Streptomycetaceae</taxon>
        <taxon>Streptomyces</taxon>
    </lineage>
</organism>
<reference evidence="1 3" key="2">
    <citation type="submission" date="2024-10" db="EMBL/GenBank/DDBJ databases">
        <authorList>
            <person name="Wannawong T."/>
            <person name="Kuncharoen N."/>
            <person name="Mhuantong W."/>
        </authorList>
    </citation>
    <scope>NUCLEOTIDE SEQUENCE [LARGE SCALE GENOMIC DNA]</scope>
    <source>
        <strain evidence="1 3">CALK1-4</strain>
    </source>
</reference>
<name>A0A6B3QSQ7_STRTE</name>
<keyword evidence="3" id="KW-1185">Reference proteome</keyword>
<evidence type="ECO:0000313" key="1">
    <source>
        <dbReference type="EMBL" id="MFI0577606.1"/>
    </source>
</evidence>
<dbReference type="Proteomes" id="UP001610810">
    <property type="component" value="Unassembled WGS sequence"/>
</dbReference>
<dbReference type="InterPro" id="IPR025325">
    <property type="entry name" value="DUF4231"/>
</dbReference>
<protein>
    <submittedName>
        <fullName evidence="2">DUF4231 domain-containing protein</fullName>
    </submittedName>
</protein>
<reference evidence="2" key="1">
    <citation type="journal article" date="2020" name="Microorganisms">
        <title>Isolation, Genomic and Metabolomic Characterization of Streptomyces tendae VITAKN with Quorum Sensing Inhibitory Activity from Southern India.</title>
        <authorList>
            <person name="Ishaque N.M."/>
            <person name="Burgsdorf I."/>
            <person name="Limlingan Malit J.J."/>
            <person name="Saha S."/>
            <person name="Teta R."/>
            <person name="Ewe D."/>
            <person name="Kannabiran K."/>
            <person name="Hrouzek P."/>
            <person name="Steindler L."/>
            <person name="Costantino V."/>
            <person name="Saurav K."/>
        </authorList>
    </citation>
    <scope>NUCLEOTIDE SEQUENCE</scope>
    <source>
        <strain evidence="2">VITAKN</strain>
    </source>
</reference>
<evidence type="ECO:0000313" key="2">
    <source>
        <dbReference type="EMBL" id="NEV89977.1"/>
    </source>
</evidence>
<gene>
    <name evidence="1" type="ORF">ACH3YB_38920</name>
    <name evidence="2" type="ORF">GUR47_25465</name>
</gene>